<feature type="compositionally biased region" description="Basic and acidic residues" evidence="1">
    <location>
        <begin position="73"/>
        <end position="112"/>
    </location>
</feature>
<evidence type="ECO:0000313" key="4">
    <source>
        <dbReference type="Proteomes" id="UP001372338"/>
    </source>
</evidence>
<evidence type="ECO:0000256" key="1">
    <source>
        <dbReference type="SAM" id="MobiDB-lite"/>
    </source>
</evidence>
<dbReference type="Pfam" id="PF26133">
    <property type="entry name" value="DUF8039"/>
    <property type="match status" value="1"/>
</dbReference>
<accession>A0AAN9E0P5</accession>
<dbReference type="EMBL" id="JAYWIO010000008">
    <property type="protein sequence ID" value="KAK7243876.1"/>
    <property type="molecule type" value="Genomic_DNA"/>
</dbReference>
<feature type="compositionally biased region" description="Basic and acidic residues" evidence="1">
    <location>
        <begin position="255"/>
        <end position="269"/>
    </location>
</feature>
<dbReference type="AlphaFoldDB" id="A0AAN9E0P5"/>
<dbReference type="InterPro" id="IPR058352">
    <property type="entry name" value="DUF8039"/>
</dbReference>
<gene>
    <name evidence="3" type="ORF">RIF29_38689</name>
</gene>
<evidence type="ECO:0000313" key="3">
    <source>
        <dbReference type="EMBL" id="KAK7243876.1"/>
    </source>
</evidence>
<sequence length="269" mass="30320">MSSVIWGIMQQDLDSNALLSKALNRPEHSSCLLGVGLGVSRKTFLRPQKRARREDIVMLEKKLNYVLEKLHAMENNKDQNNDQVKDQEKDQNKDQDEDQNKDQDEDQNKEQVENQPNISCPDPSVKDSCTFATHNMPEVHNLQGTMLHNSPLPENHVKVTIDVPLIGNAPLPIPIDDDISKINNATGTFVAWPTQQVFVYAKVPQKPIQNEGSEHTRGSVTSPIKRKQKDESEVPKRPIGGGKRFQPAKELITSSKKEKGKLEHQKSLV</sequence>
<organism evidence="3 4">
    <name type="scientific">Crotalaria pallida</name>
    <name type="common">Smooth rattlebox</name>
    <name type="synonym">Crotalaria striata</name>
    <dbReference type="NCBI Taxonomy" id="3830"/>
    <lineage>
        <taxon>Eukaryota</taxon>
        <taxon>Viridiplantae</taxon>
        <taxon>Streptophyta</taxon>
        <taxon>Embryophyta</taxon>
        <taxon>Tracheophyta</taxon>
        <taxon>Spermatophyta</taxon>
        <taxon>Magnoliopsida</taxon>
        <taxon>eudicotyledons</taxon>
        <taxon>Gunneridae</taxon>
        <taxon>Pentapetalae</taxon>
        <taxon>rosids</taxon>
        <taxon>fabids</taxon>
        <taxon>Fabales</taxon>
        <taxon>Fabaceae</taxon>
        <taxon>Papilionoideae</taxon>
        <taxon>50 kb inversion clade</taxon>
        <taxon>genistoids sensu lato</taxon>
        <taxon>core genistoids</taxon>
        <taxon>Crotalarieae</taxon>
        <taxon>Crotalaria</taxon>
    </lineage>
</organism>
<evidence type="ECO:0000259" key="2">
    <source>
        <dbReference type="Pfam" id="PF26133"/>
    </source>
</evidence>
<protein>
    <recommendedName>
        <fullName evidence="2">DUF8039 domain-containing protein</fullName>
    </recommendedName>
</protein>
<dbReference type="Proteomes" id="UP001372338">
    <property type="component" value="Unassembled WGS sequence"/>
</dbReference>
<keyword evidence="4" id="KW-1185">Reference proteome</keyword>
<feature type="region of interest" description="Disordered" evidence="1">
    <location>
        <begin position="73"/>
        <end position="129"/>
    </location>
</feature>
<feature type="domain" description="DUF8039" evidence="2">
    <location>
        <begin position="139"/>
        <end position="198"/>
    </location>
</feature>
<reference evidence="3 4" key="1">
    <citation type="submission" date="2024-01" db="EMBL/GenBank/DDBJ databases">
        <title>The genomes of 5 underutilized Papilionoideae crops provide insights into root nodulation and disease resistanc.</title>
        <authorList>
            <person name="Yuan L."/>
        </authorList>
    </citation>
    <scope>NUCLEOTIDE SEQUENCE [LARGE SCALE GENOMIC DNA]</scope>
    <source>
        <strain evidence="3">ZHUSHIDOU_FW_LH</strain>
        <tissue evidence="3">Leaf</tissue>
    </source>
</reference>
<name>A0AAN9E0P5_CROPI</name>
<comment type="caution">
    <text evidence="3">The sequence shown here is derived from an EMBL/GenBank/DDBJ whole genome shotgun (WGS) entry which is preliminary data.</text>
</comment>
<proteinExistence type="predicted"/>
<feature type="region of interest" description="Disordered" evidence="1">
    <location>
        <begin position="208"/>
        <end position="269"/>
    </location>
</feature>
<dbReference type="PANTHER" id="PTHR33018:SF34">
    <property type="entry name" value="OS02G0472350 PROTEIN"/>
    <property type="match status" value="1"/>
</dbReference>
<dbReference type="PANTHER" id="PTHR33018">
    <property type="entry name" value="OS10G0338966 PROTEIN-RELATED"/>
    <property type="match status" value="1"/>
</dbReference>